<feature type="domain" description="ABC transporter" evidence="8">
    <location>
        <begin position="4"/>
        <end position="238"/>
    </location>
</feature>
<evidence type="ECO:0000256" key="6">
    <source>
        <dbReference type="ARBA" id="ARBA00022970"/>
    </source>
</evidence>
<dbReference type="SUPFAM" id="SSF52540">
    <property type="entry name" value="P-loop containing nucleoside triphosphate hydrolases"/>
    <property type="match status" value="1"/>
</dbReference>
<keyword evidence="3" id="KW-0813">Transport</keyword>
<comment type="similarity">
    <text evidence="2">Belongs to the ABC transporter superfamily.</text>
</comment>
<evidence type="ECO:0000256" key="4">
    <source>
        <dbReference type="ARBA" id="ARBA00022741"/>
    </source>
</evidence>
<dbReference type="GO" id="GO:0016887">
    <property type="term" value="F:ATP hydrolysis activity"/>
    <property type="evidence" value="ECO:0007669"/>
    <property type="project" value="InterPro"/>
</dbReference>
<dbReference type="InterPro" id="IPR027417">
    <property type="entry name" value="P-loop_NTPase"/>
</dbReference>
<dbReference type="PIRSF" id="PIRSF039085">
    <property type="entry name" value="ABC_ATPase_HisP"/>
    <property type="match status" value="1"/>
</dbReference>
<accession>A0A2M8S4F0</accession>
<evidence type="ECO:0000256" key="1">
    <source>
        <dbReference type="ARBA" id="ARBA00004417"/>
    </source>
</evidence>
<keyword evidence="10" id="KW-1185">Reference proteome</keyword>
<keyword evidence="4" id="KW-0547">Nucleotide-binding</keyword>
<organism evidence="9 10">
    <name type="scientific">Conservatibacter flavescens</name>
    <dbReference type="NCBI Taxonomy" id="28161"/>
    <lineage>
        <taxon>Bacteria</taxon>
        <taxon>Pseudomonadati</taxon>
        <taxon>Pseudomonadota</taxon>
        <taxon>Gammaproteobacteria</taxon>
        <taxon>Pasteurellales</taxon>
        <taxon>Pasteurellaceae</taxon>
        <taxon>Conservatibacter</taxon>
    </lineage>
</organism>
<dbReference type="PANTHER" id="PTHR43166">
    <property type="entry name" value="AMINO ACID IMPORT ATP-BINDING PROTEIN"/>
    <property type="match status" value="1"/>
</dbReference>
<dbReference type="PANTHER" id="PTHR43166:SF4">
    <property type="entry name" value="PHOSPHONATES IMPORT ATP-BINDING PROTEIN PHNC"/>
    <property type="match status" value="1"/>
</dbReference>
<reference evidence="9 10" key="1">
    <citation type="submission" date="2017-11" db="EMBL/GenBank/DDBJ databases">
        <title>Reclassification of Bisgaard taxon 7 as Conservatibacter flavescens gen. nov., sp. nov.</title>
        <authorList>
            <person name="Christensen H."/>
        </authorList>
    </citation>
    <scope>NUCLEOTIDE SEQUENCE [LARGE SCALE GENOMIC DNA]</scope>
    <source>
        <strain evidence="9 10">7_4</strain>
    </source>
</reference>
<evidence type="ECO:0000313" key="9">
    <source>
        <dbReference type="EMBL" id="PJG86012.1"/>
    </source>
</evidence>
<evidence type="ECO:0000259" key="8">
    <source>
        <dbReference type="PROSITE" id="PS50893"/>
    </source>
</evidence>
<comment type="caution">
    <text evidence="9">The sequence shown here is derived from an EMBL/GenBank/DDBJ whole genome shotgun (WGS) entry which is preliminary data.</text>
</comment>
<dbReference type="InterPro" id="IPR030679">
    <property type="entry name" value="ABC_ATPase_HisP-typ"/>
</dbReference>
<gene>
    <name evidence="9" type="ORF">CVP05_02260</name>
</gene>
<dbReference type="InterPro" id="IPR017871">
    <property type="entry name" value="ABC_transporter-like_CS"/>
</dbReference>
<dbReference type="FunFam" id="3.40.50.300:FF:000020">
    <property type="entry name" value="Amino acid ABC transporter ATP-binding component"/>
    <property type="match status" value="1"/>
</dbReference>
<proteinExistence type="inferred from homology"/>
<dbReference type="PROSITE" id="PS00211">
    <property type="entry name" value="ABC_TRANSPORTER_1"/>
    <property type="match status" value="1"/>
</dbReference>
<evidence type="ECO:0000256" key="5">
    <source>
        <dbReference type="ARBA" id="ARBA00022840"/>
    </source>
</evidence>
<sequence length="254" mass="28689">MALLDVKNLVKYYGDVEALKGINLSVEKGEVVVILGPSGCGKSTFLRCLNGLEEIKSGQLLLENYGELGRDLSWVKARQHIGMVFQSYELFAHLSVIDNILLGPLKVQKRKREEAEAQADKLLKRVGLFERKNAYPRELSGGQKQRIAIVRSLCMNPDIMLFDEVTAALDPEMVREVLDVILGLAKDGMTMLIVTHEMSFAKQVANRIIFMDKGEIIEHSTPEQFFTNPNTERAKTFLNILNYEPRGTNYEENI</sequence>
<keyword evidence="6" id="KW-0029">Amino-acid transport</keyword>
<dbReference type="SMART" id="SM00382">
    <property type="entry name" value="AAA"/>
    <property type="match status" value="1"/>
</dbReference>
<evidence type="ECO:0000313" key="10">
    <source>
        <dbReference type="Proteomes" id="UP000229329"/>
    </source>
</evidence>
<protein>
    <submittedName>
        <fullName evidence="9">Glutamine ABC transporter ATP-binding protein</fullName>
    </submittedName>
</protein>
<dbReference type="EMBL" id="PHHA01000003">
    <property type="protein sequence ID" value="PJG86012.1"/>
    <property type="molecule type" value="Genomic_DNA"/>
</dbReference>
<dbReference type="GO" id="GO:0005524">
    <property type="term" value="F:ATP binding"/>
    <property type="evidence" value="ECO:0007669"/>
    <property type="project" value="UniProtKB-KW"/>
</dbReference>
<name>A0A2M8S4F0_9PAST</name>
<dbReference type="Pfam" id="PF00005">
    <property type="entry name" value="ABC_tran"/>
    <property type="match status" value="1"/>
</dbReference>
<evidence type="ECO:0000256" key="3">
    <source>
        <dbReference type="ARBA" id="ARBA00022448"/>
    </source>
</evidence>
<evidence type="ECO:0000256" key="2">
    <source>
        <dbReference type="ARBA" id="ARBA00005417"/>
    </source>
</evidence>
<dbReference type="GO" id="GO:0005886">
    <property type="term" value="C:plasma membrane"/>
    <property type="evidence" value="ECO:0007669"/>
    <property type="project" value="UniProtKB-SubCell"/>
</dbReference>
<dbReference type="Proteomes" id="UP000229329">
    <property type="component" value="Unassembled WGS sequence"/>
</dbReference>
<dbReference type="GO" id="GO:0015424">
    <property type="term" value="F:ABC-type amino acid transporter activity"/>
    <property type="evidence" value="ECO:0007669"/>
    <property type="project" value="InterPro"/>
</dbReference>
<dbReference type="InterPro" id="IPR003593">
    <property type="entry name" value="AAA+_ATPase"/>
</dbReference>
<feature type="coiled-coil region" evidence="7">
    <location>
        <begin position="105"/>
        <end position="132"/>
    </location>
</feature>
<dbReference type="InterPro" id="IPR050086">
    <property type="entry name" value="MetN_ABC_transporter-like"/>
</dbReference>
<dbReference type="InterPro" id="IPR003439">
    <property type="entry name" value="ABC_transporter-like_ATP-bd"/>
</dbReference>
<dbReference type="RefSeq" id="WP_100287944.1">
    <property type="nucleotide sequence ID" value="NZ_PHHA01000003.1"/>
</dbReference>
<dbReference type="AlphaFoldDB" id="A0A2M8S4F0"/>
<dbReference type="Gene3D" id="3.40.50.300">
    <property type="entry name" value="P-loop containing nucleotide triphosphate hydrolases"/>
    <property type="match status" value="1"/>
</dbReference>
<dbReference type="PROSITE" id="PS50893">
    <property type="entry name" value="ABC_TRANSPORTER_2"/>
    <property type="match status" value="1"/>
</dbReference>
<evidence type="ECO:0000256" key="7">
    <source>
        <dbReference type="SAM" id="Coils"/>
    </source>
</evidence>
<keyword evidence="7" id="KW-0175">Coiled coil</keyword>
<keyword evidence="5 9" id="KW-0067">ATP-binding</keyword>
<dbReference type="OrthoDB" id="9802264at2"/>
<comment type="subcellular location">
    <subcellularLocation>
        <location evidence="1">Cell inner membrane</location>
        <topology evidence="1">Peripheral membrane protein</topology>
    </subcellularLocation>
</comment>
<dbReference type="CDD" id="cd03262">
    <property type="entry name" value="ABC_HisP_GlnQ"/>
    <property type="match status" value="1"/>
</dbReference>